<reference evidence="2 3" key="1">
    <citation type="submission" date="2020-08" db="EMBL/GenBank/DDBJ databases">
        <title>Cohnella phylogeny.</title>
        <authorList>
            <person name="Dunlap C."/>
        </authorList>
    </citation>
    <scope>NUCLEOTIDE SEQUENCE [LARGE SCALE GENOMIC DNA]</scope>
    <source>
        <strain evidence="2 3">DSM 103658</strain>
    </source>
</reference>
<feature type="domain" description="Phage tail collar" evidence="1">
    <location>
        <begin position="6"/>
        <end position="61"/>
    </location>
</feature>
<organism evidence="2 3">
    <name type="scientific">Cohnella lubricantis</name>
    <dbReference type="NCBI Taxonomy" id="2163172"/>
    <lineage>
        <taxon>Bacteria</taxon>
        <taxon>Bacillati</taxon>
        <taxon>Bacillota</taxon>
        <taxon>Bacilli</taxon>
        <taxon>Bacillales</taxon>
        <taxon>Paenibacillaceae</taxon>
        <taxon>Cohnella</taxon>
    </lineage>
</organism>
<dbReference type="InterPro" id="IPR011083">
    <property type="entry name" value="Phage_tail_collar_dom"/>
</dbReference>
<dbReference type="Gene3D" id="3.90.1340.10">
    <property type="entry name" value="Phage tail collar domain"/>
    <property type="match status" value="1"/>
</dbReference>
<dbReference type="AlphaFoldDB" id="A0A841TDB0"/>
<dbReference type="EMBL" id="JACJVN010000051">
    <property type="protein sequence ID" value="MBB6678186.1"/>
    <property type="molecule type" value="Genomic_DNA"/>
</dbReference>
<evidence type="ECO:0000313" key="3">
    <source>
        <dbReference type="Proteomes" id="UP000574133"/>
    </source>
</evidence>
<comment type="caution">
    <text evidence="2">The sequence shown here is derived from an EMBL/GenBank/DDBJ whole genome shotgun (WGS) entry which is preliminary data.</text>
</comment>
<dbReference type="SUPFAM" id="SSF88874">
    <property type="entry name" value="Receptor-binding domain of short tail fibre protein gp12"/>
    <property type="match status" value="1"/>
</dbReference>
<dbReference type="RefSeq" id="WP_185179457.1">
    <property type="nucleotide sequence ID" value="NZ_CBCSEP010000019.1"/>
</dbReference>
<evidence type="ECO:0000259" key="1">
    <source>
        <dbReference type="Pfam" id="PF07484"/>
    </source>
</evidence>
<gene>
    <name evidence="2" type="ORF">H4Q31_12835</name>
</gene>
<dbReference type="Proteomes" id="UP000574133">
    <property type="component" value="Unassembled WGS sequence"/>
</dbReference>
<dbReference type="InterPro" id="IPR037053">
    <property type="entry name" value="Phage_tail_collar_dom_sf"/>
</dbReference>
<accession>A0A841TDB0</accession>
<keyword evidence="3" id="KW-1185">Reference proteome</keyword>
<proteinExistence type="predicted"/>
<evidence type="ECO:0000313" key="2">
    <source>
        <dbReference type="EMBL" id="MBB6678186.1"/>
    </source>
</evidence>
<protein>
    <submittedName>
        <fullName evidence="2">Phage tail protein</fullName>
    </submittedName>
</protein>
<dbReference type="Pfam" id="PF07484">
    <property type="entry name" value="Collar"/>
    <property type="match status" value="1"/>
</dbReference>
<name>A0A841TDB0_9BACL</name>
<sequence>MDAFLGEIRIFAGNFAPKGWALCDGSLLPIRQFTALFSLLGVTYGGDGKVTFALPNLQGQAAMHWGAGAGLTPRSLGERGGEASHTLRMEEIPNHTHVPNAVNGTAANSTTPIGAVWSNVSGRGSYNVYGTALDTTVNPAAVGAVGGSGAHNNRQPYLALSYIIAMEGIFPPRP</sequence>